<accession>X1MYU5</accession>
<dbReference type="InterPro" id="IPR004175">
    <property type="entry name" value="RNA_CPDase"/>
</dbReference>
<dbReference type="PANTHER" id="PTHR35561:SF1">
    <property type="entry name" value="RNA 2',3'-CYCLIC PHOSPHODIESTERASE"/>
    <property type="match status" value="1"/>
</dbReference>
<dbReference type="InterPro" id="IPR009097">
    <property type="entry name" value="Cyclic_Pdiesterase"/>
</dbReference>
<dbReference type="EMBL" id="BARV01007699">
    <property type="protein sequence ID" value="GAI11514.1"/>
    <property type="molecule type" value="Genomic_DNA"/>
</dbReference>
<dbReference type="AlphaFoldDB" id="X1MYU5"/>
<sequence>MRSIIGKKDLVEEDKNNFEKRLFIAIDIPEFIKDDIYNFTAALLKGEKHIKVVSAPNIHITLKFLGNINTGKINKIGKAIKETADTFRRFRYEINGKINAFPEPAHHYLVEIVKALQY</sequence>
<comment type="caution">
    <text evidence="3">The sequence shown here is derived from an EMBL/GenBank/DDBJ whole genome shotgun (WGS) entry which is preliminary data.</text>
</comment>
<gene>
    <name evidence="3" type="ORF">S06H3_15630</name>
</gene>
<proteinExistence type="predicted"/>
<dbReference type="Pfam" id="PF02834">
    <property type="entry name" value="LigT_PEase"/>
    <property type="match status" value="1"/>
</dbReference>
<name>X1MYU5_9ZZZZ</name>
<feature type="domain" description="Phosphoesterase HXTX" evidence="2">
    <location>
        <begin position="26"/>
        <end position="96"/>
    </location>
</feature>
<dbReference type="Gene3D" id="3.90.1140.10">
    <property type="entry name" value="Cyclic phosphodiesterase"/>
    <property type="match status" value="1"/>
</dbReference>
<dbReference type="SUPFAM" id="SSF55144">
    <property type="entry name" value="LigT-like"/>
    <property type="match status" value="1"/>
</dbReference>
<organism evidence="3">
    <name type="scientific">marine sediment metagenome</name>
    <dbReference type="NCBI Taxonomy" id="412755"/>
    <lineage>
        <taxon>unclassified sequences</taxon>
        <taxon>metagenomes</taxon>
        <taxon>ecological metagenomes</taxon>
    </lineage>
</organism>
<protein>
    <recommendedName>
        <fullName evidence="2">Phosphoesterase HXTX domain-containing protein</fullName>
    </recommendedName>
</protein>
<evidence type="ECO:0000313" key="3">
    <source>
        <dbReference type="EMBL" id="GAI11514.1"/>
    </source>
</evidence>
<evidence type="ECO:0000256" key="1">
    <source>
        <dbReference type="ARBA" id="ARBA00022801"/>
    </source>
</evidence>
<dbReference type="PANTHER" id="PTHR35561">
    <property type="entry name" value="RNA 2',3'-CYCLIC PHOSPHODIESTERASE"/>
    <property type="match status" value="1"/>
</dbReference>
<keyword evidence="1" id="KW-0378">Hydrolase</keyword>
<dbReference type="GO" id="GO:0004113">
    <property type="term" value="F:2',3'-cyclic-nucleotide 3'-phosphodiesterase activity"/>
    <property type="evidence" value="ECO:0007669"/>
    <property type="project" value="InterPro"/>
</dbReference>
<dbReference type="GO" id="GO:0008664">
    <property type="term" value="F:RNA 2',3'-cyclic 3'-phosphodiesterase activity"/>
    <property type="evidence" value="ECO:0007669"/>
    <property type="project" value="InterPro"/>
</dbReference>
<dbReference type="InterPro" id="IPR014051">
    <property type="entry name" value="Phosphoesterase_HXTX"/>
</dbReference>
<evidence type="ECO:0000259" key="2">
    <source>
        <dbReference type="Pfam" id="PF02834"/>
    </source>
</evidence>
<reference evidence="3" key="1">
    <citation type="journal article" date="2014" name="Front. Microbiol.">
        <title>High frequency of phylogenetically diverse reductive dehalogenase-homologous genes in deep subseafloor sedimentary metagenomes.</title>
        <authorList>
            <person name="Kawai M."/>
            <person name="Futagami T."/>
            <person name="Toyoda A."/>
            <person name="Takaki Y."/>
            <person name="Nishi S."/>
            <person name="Hori S."/>
            <person name="Arai W."/>
            <person name="Tsubouchi T."/>
            <person name="Morono Y."/>
            <person name="Uchiyama I."/>
            <person name="Ito T."/>
            <person name="Fujiyama A."/>
            <person name="Inagaki F."/>
            <person name="Takami H."/>
        </authorList>
    </citation>
    <scope>NUCLEOTIDE SEQUENCE</scope>
    <source>
        <strain evidence="3">Expedition CK06-06</strain>
    </source>
</reference>